<evidence type="ECO:0000313" key="2">
    <source>
        <dbReference type="EMBL" id="VDN18114.1"/>
    </source>
</evidence>
<dbReference type="EMBL" id="UYRT01078246">
    <property type="protein sequence ID" value="VDN18114.1"/>
    <property type="molecule type" value="Genomic_DNA"/>
</dbReference>
<evidence type="ECO:0000256" key="1">
    <source>
        <dbReference type="SAM" id="MobiDB-lite"/>
    </source>
</evidence>
<accession>A0A183DQE9</accession>
<reference evidence="4" key="1">
    <citation type="submission" date="2016-06" db="UniProtKB">
        <authorList>
            <consortium name="WormBaseParasite"/>
        </authorList>
    </citation>
    <scope>IDENTIFICATION</scope>
</reference>
<evidence type="ECO:0000313" key="4">
    <source>
        <dbReference type="WBParaSite" id="GPUH_0001095301-mRNA-1"/>
    </source>
</evidence>
<keyword evidence="3" id="KW-1185">Reference proteome</keyword>
<name>A0A183DQE9_9BILA</name>
<dbReference type="WBParaSite" id="GPUH_0001095301-mRNA-1">
    <property type="protein sequence ID" value="GPUH_0001095301-mRNA-1"/>
    <property type="gene ID" value="GPUH_0001095301"/>
</dbReference>
<evidence type="ECO:0000313" key="3">
    <source>
        <dbReference type="Proteomes" id="UP000271098"/>
    </source>
</evidence>
<feature type="region of interest" description="Disordered" evidence="1">
    <location>
        <begin position="1"/>
        <end position="69"/>
    </location>
</feature>
<feature type="compositionally biased region" description="Low complexity" evidence="1">
    <location>
        <begin position="45"/>
        <end position="58"/>
    </location>
</feature>
<reference evidence="2 3" key="2">
    <citation type="submission" date="2018-11" db="EMBL/GenBank/DDBJ databases">
        <authorList>
            <consortium name="Pathogen Informatics"/>
        </authorList>
    </citation>
    <scope>NUCLEOTIDE SEQUENCE [LARGE SCALE GENOMIC DNA]</scope>
</reference>
<proteinExistence type="predicted"/>
<gene>
    <name evidence="2" type="ORF">GPUH_LOCUS10940</name>
</gene>
<organism evidence="4">
    <name type="scientific">Gongylonema pulchrum</name>
    <dbReference type="NCBI Taxonomy" id="637853"/>
    <lineage>
        <taxon>Eukaryota</taxon>
        <taxon>Metazoa</taxon>
        <taxon>Ecdysozoa</taxon>
        <taxon>Nematoda</taxon>
        <taxon>Chromadorea</taxon>
        <taxon>Rhabditida</taxon>
        <taxon>Spirurina</taxon>
        <taxon>Spiruromorpha</taxon>
        <taxon>Spiruroidea</taxon>
        <taxon>Gongylonematidae</taxon>
        <taxon>Gongylonema</taxon>
    </lineage>
</organism>
<dbReference type="Proteomes" id="UP000271098">
    <property type="component" value="Unassembled WGS sequence"/>
</dbReference>
<dbReference type="OrthoDB" id="26371at2759"/>
<dbReference type="AlphaFoldDB" id="A0A183DQE9"/>
<sequence>MSHNWTQQSATPGSVKPVYGAQYPPLTQQNELWNGAGRLEDAHEQQQQQQQQQQQLQQHSNPGTKFKNYVESVSDAWEVSVTLDERAASTSAAKVLERHAASVAQDLIMPPVNPIPSRNGKVQAMQRLAIQKGDVN</sequence>
<protein>
    <submittedName>
        <fullName evidence="2 4">Uncharacterized protein</fullName>
    </submittedName>
</protein>
<feature type="compositionally biased region" description="Polar residues" evidence="1">
    <location>
        <begin position="1"/>
        <end position="12"/>
    </location>
</feature>